<dbReference type="KEGG" id="ptkz:JDV02_005447"/>
<protein>
    <recommendedName>
        <fullName evidence="3">DSBA-like thioredoxin domain-containing protein</fullName>
    </recommendedName>
</protein>
<dbReference type="Proteomes" id="UP000829364">
    <property type="component" value="Chromosome 4"/>
</dbReference>
<dbReference type="AlphaFoldDB" id="A0A9Q8VBS4"/>
<organism evidence="1 2">
    <name type="scientific">Purpureocillium takamizusanense</name>
    <dbReference type="NCBI Taxonomy" id="2060973"/>
    <lineage>
        <taxon>Eukaryota</taxon>
        <taxon>Fungi</taxon>
        <taxon>Dikarya</taxon>
        <taxon>Ascomycota</taxon>
        <taxon>Pezizomycotina</taxon>
        <taxon>Sordariomycetes</taxon>
        <taxon>Hypocreomycetidae</taxon>
        <taxon>Hypocreales</taxon>
        <taxon>Ophiocordycipitaceae</taxon>
        <taxon>Purpureocillium</taxon>
    </lineage>
</organism>
<dbReference type="GeneID" id="72067396"/>
<dbReference type="GO" id="GO:0004602">
    <property type="term" value="F:glutathione peroxidase activity"/>
    <property type="evidence" value="ECO:0007669"/>
    <property type="project" value="TreeGrafter"/>
</dbReference>
<reference evidence="1" key="1">
    <citation type="submission" date="2021-11" db="EMBL/GenBank/DDBJ databases">
        <title>Purpureocillium_takamizusanense_genome.</title>
        <authorList>
            <person name="Nguyen N.-H."/>
        </authorList>
    </citation>
    <scope>NUCLEOTIDE SEQUENCE</scope>
    <source>
        <strain evidence="1">PT3</strain>
    </source>
</reference>
<dbReference type="InterPro" id="IPR051924">
    <property type="entry name" value="GST_Kappa/NadH"/>
</dbReference>
<evidence type="ECO:0000313" key="1">
    <source>
        <dbReference type="EMBL" id="UNI19251.1"/>
    </source>
</evidence>
<name>A0A9Q8VBS4_9HYPO</name>
<proteinExistence type="predicted"/>
<sequence length="293" mass="32478">MGGKIDCYIDISSFYSYLAFFYLVSNLETLRGHGVEVEFHPVFAGVVQSNADNTPPWAVSKQKRDYLADYETGRAKAAFGKPEIVLPEDLRELLELGWTQKACRALLYIKDHHPRHAYHTTWHYLFHSFWTATPRRNLRDEAVLAEVLAQVPADFAGASTITTIGQHCRDDAPSSSSSPSSSVSSTSITTAADAATTLFTPDDVAAIMANQRSDTYKTMLKHASQAVNAAGAFGVPWMIVRNDKNENKAARSEPFFGSDRFHQIFQFLDLPVRSFELLPSRDGPRGGKDGAKL</sequence>
<dbReference type="PANTHER" id="PTHR42943:SF13">
    <property type="entry name" value="GLUTATHIONE S-TRANSFERASE KAPPA-RELATED"/>
    <property type="match status" value="1"/>
</dbReference>
<dbReference type="InterPro" id="IPR036249">
    <property type="entry name" value="Thioredoxin-like_sf"/>
</dbReference>
<dbReference type="GO" id="GO:0005739">
    <property type="term" value="C:mitochondrion"/>
    <property type="evidence" value="ECO:0007669"/>
    <property type="project" value="TreeGrafter"/>
</dbReference>
<dbReference type="GO" id="GO:0006749">
    <property type="term" value="P:glutathione metabolic process"/>
    <property type="evidence" value="ECO:0007669"/>
    <property type="project" value="TreeGrafter"/>
</dbReference>
<evidence type="ECO:0008006" key="3">
    <source>
        <dbReference type="Google" id="ProtNLM"/>
    </source>
</evidence>
<dbReference type="RefSeq" id="XP_047842732.1">
    <property type="nucleotide sequence ID" value="XM_047986749.1"/>
</dbReference>
<dbReference type="SUPFAM" id="SSF52833">
    <property type="entry name" value="Thioredoxin-like"/>
    <property type="match status" value="2"/>
</dbReference>
<gene>
    <name evidence="1" type="ORF">JDV02_005447</name>
</gene>
<accession>A0A9Q8VBS4</accession>
<dbReference type="PANTHER" id="PTHR42943">
    <property type="entry name" value="GLUTATHIONE S-TRANSFERASE KAPPA"/>
    <property type="match status" value="1"/>
</dbReference>
<keyword evidence="2" id="KW-1185">Reference proteome</keyword>
<dbReference type="Gene3D" id="3.40.30.10">
    <property type="entry name" value="Glutaredoxin"/>
    <property type="match status" value="2"/>
</dbReference>
<dbReference type="EMBL" id="CP086357">
    <property type="protein sequence ID" value="UNI19251.1"/>
    <property type="molecule type" value="Genomic_DNA"/>
</dbReference>
<dbReference type="OrthoDB" id="4664297at2759"/>
<dbReference type="GO" id="GO:0004364">
    <property type="term" value="F:glutathione transferase activity"/>
    <property type="evidence" value="ECO:0007669"/>
    <property type="project" value="TreeGrafter"/>
</dbReference>
<dbReference type="GO" id="GO:0005777">
    <property type="term" value="C:peroxisome"/>
    <property type="evidence" value="ECO:0007669"/>
    <property type="project" value="TreeGrafter"/>
</dbReference>
<evidence type="ECO:0000313" key="2">
    <source>
        <dbReference type="Proteomes" id="UP000829364"/>
    </source>
</evidence>